<keyword evidence="2" id="KW-1185">Reference proteome</keyword>
<organism evidence="1 2">
    <name type="scientific">Corticimicrobacter populi</name>
    <dbReference type="NCBI Taxonomy" id="2175229"/>
    <lineage>
        <taxon>Bacteria</taxon>
        <taxon>Pseudomonadati</taxon>
        <taxon>Pseudomonadota</taxon>
        <taxon>Betaproteobacteria</taxon>
        <taxon>Burkholderiales</taxon>
        <taxon>Alcaligenaceae</taxon>
        <taxon>Corticimicrobacter</taxon>
    </lineage>
</organism>
<dbReference type="AlphaFoldDB" id="A0A2V1JUH0"/>
<dbReference type="EMBL" id="QETA01000007">
    <property type="protein sequence ID" value="PWF21526.1"/>
    <property type="molecule type" value="Genomic_DNA"/>
</dbReference>
<gene>
    <name evidence="1" type="ORF">DD235_14815</name>
</gene>
<comment type="caution">
    <text evidence="1">The sequence shown here is derived from an EMBL/GenBank/DDBJ whole genome shotgun (WGS) entry which is preliminary data.</text>
</comment>
<protein>
    <submittedName>
        <fullName evidence="1">Uncharacterized protein</fullName>
    </submittedName>
</protein>
<evidence type="ECO:0000313" key="1">
    <source>
        <dbReference type="EMBL" id="PWF21526.1"/>
    </source>
</evidence>
<reference evidence="2" key="1">
    <citation type="submission" date="2018-05" db="EMBL/GenBank/DDBJ databases">
        <authorList>
            <person name="Li Y."/>
        </authorList>
    </citation>
    <scope>NUCLEOTIDE SEQUENCE [LARGE SCALE GENOMIC DNA]</scope>
    <source>
        <strain evidence="2">3d-2-2</strain>
    </source>
</reference>
<accession>A0A2V1JUH0</accession>
<name>A0A2V1JUH0_9BURK</name>
<proteinExistence type="predicted"/>
<evidence type="ECO:0000313" key="2">
    <source>
        <dbReference type="Proteomes" id="UP000245212"/>
    </source>
</evidence>
<dbReference type="Proteomes" id="UP000245212">
    <property type="component" value="Unassembled WGS sequence"/>
</dbReference>
<sequence length="85" mass="9868">MTECLRLGFYLMKGHCLSGHARRGYATMRDRCARQERMYCVCGCLNGVYTLQGDEWLNTGCLLCEVMTCFDMDWSDQKEFLVGKF</sequence>